<evidence type="ECO:0000313" key="10">
    <source>
        <dbReference type="Proteomes" id="UP000231436"/>
    </source>
</evidence>
<dbReference type="GO" id="GO:0016740">
    <property type="term" value="F:transferase activity"/>
    <property type="evidence" value="ECO:0007669"/>
    <property type="project" value="UniProtKB-KW"/>
</dbReference>
<feature type="region of interest" description="Disordered" evidence="7">
    <location>
        <begin position="1"/>
        <end position="38"/>
    </location>
</feature>
<accession>A0A2M8LIE9</accession>
<evidence type="ECO:0000256" key="7">
    <source>
        <dbReference type="SAM" id="MobiDB-lite"/>
    </source>
</evidence>
<evidence type="ECO:0000256" key="5">
    <source>
        <dbReference type="ARBA" id="ARBA00023316"/>
    </source>
</evidence>
<dbReference type="PROSITE" id="PS52029">
    <property type="entry name" value="LD_TPASE"/>
    <property type="match status" value="1"/>
</dbReference>
<reference evidence="10" key="1">
    <citation type="submission" date="2017-09" db="EMBL/GenBank/DDBJ databases">
        <title>Depth-based differentiation of microbial function through sediment-hosted aquifers and enrichment of novel symbionts in the deep terrestrial subsurface.</title>
        <authorList>
            <person name="Probst A.J."/>
            <person name="Ladd B."/>
            <person name="Jarett J.K."/>
            <person name="Geller-Mcgrath D.E."/>
            <person name="Sieber C.M.K."/>
            <person name="Emerson J.B."/>
            <person name="Anantharaman K."/>
            <person name="Thomas B.C."/>
            <person name="Malmstrom R."/>
            <person name="Stieglmeier M."/>
            <person name="Klingl A."/>
            <person name="Woyke T."/>
            <person name="Ryan C.M."/>
            <person name="Banfield J.F."/>
        </authorList>
    </citation>
    <scope>NUCLEOTIDE SEQUENCE [LARGE SCALE GENOMIC DNA]</scope>
</reference>
<dbReference type="GO" id="GO:0009252">
    <property type="term" value="P:peptidoglycan biosynthetic process"/>
    <property type="evidence" value="ECO:0007669"/>
    <property type="project" value="UniProtKB-UniPathway"/>
</dbReference>
<feature type="compositionally biased region" description="Basic and acidic residues" evidence="7">
    <location>
        <begin position="1"/>
        <end position="15"/>
    </location>
</feature>
<dbReference type="SUPFAM" id="SSF141523">
    <property type="entry name" value="L,D-transpeptidase catalytic domain-like"/>
    <property type="match status" value="1"/>
</dbReference>
<keyword evidence="5 6" id="KW-0961">Cell wall biogenesis/degradation</keyword>
<evidence type="ECO:0000259" key="8">
    <source>
        <dbReference type="PROSITE" id="PS52029"/>
    </source>
</evidence>
<feature type="compositionally biased region" description="Basic and acidic residues" evidence="7">
    <location>
        <begin position="22"/>
        <end position="33"/>
    </location>
</feature>
<dbReference type="InterPro" id="IPR005490">
    <property type="entry name" value="LD_TPept_cat_dom"/>
</dbReference>
<comment type="pathway">
    <text evidence="1 6">Cell wall biogenesis; peptidoglycan biosynthesis.</text>
</comment>
<dbReference type="EMBL" id="PFEU01000003">
    <property type="protein sequence ID" value="PJE77215.1"/>
    <property type="molecule type" value="Genomic_DNA"/>
</dbReference>
<dbReference type="Pfam" id="PF03734">
    <property type="entry name" value="YkuD"/>
    <property type="match status" value="1"/>
</dbReference>
<feature type="active site" description="Proton donor/acceptor" evidence="6">
    <location>
        <position position="489"/>
    </location>
</feature>
<protein>
    <recommendedName>
        <fullName evidence="8">L,D-TPase catalytic domain-containing protein</fullName>
    </recommendedName>
</protein>
<evidence type="ECO:0000256" key="6">
    <source>
        <dbReference type="PROSITE-ProRule" id="PRU01373"/>
    </source>
</evidence>
<sequence>MVEKFSPERPFERPPRTSVEVSSDHIQEQRVETELSDAELDAWLMSPQTYEGYVMGPEAESPEDVKKNREEAKGVLQKIRQHPFTKPVFQFMAMVMGAGALGLSSIEKGGSGNDAELDEIVEVAQDPGVRYELRKILFEELMERDQVLSEVEARYGREAWSQEERLEYADIPTLDGKFEYLHKDDPELIHQYRSPEGRIRSFSAISETMRLEFSHSSLVREFAKGCVQDSPKVFLEMDPEEGLEVYREFSQDLAKNVGLRHVRDMGALLMEQLPADHPIQKQILEDGWMSDEVGKWFEPSTQNSALFDQGNGVILLLHKVGDRHALLDTFPGNGGPPDGVAWERGMPGHVAVRTPDGMYGFDRVLEKKSVSWRNSWVADGAELRWTSDKTEVEYKDQDGRWRLLTGEQAEFVVYGAPSKPFVEKNKSKLYKYASQHQEDGSVQVPKPFTVQDALGPDGELRPIWDKNDFGPKTIRIKDAGGELMSIFFHSSPTDEAPEAFLDFSHGCIHMKPADLEAMGGYLTKGSNIKISSFTDIVAFAQLKKPGTASEAREG</sequence>
<dbReference type="GO" id="GO:0008360">
    <property type="term" value="P:regulation of cell shape"/>
    <property type="evidence" value="ECO:0007669"/>
    <property type="project" value="UniProtKB-UniRule"/>
</dbReference>
<comment type="caution">
    <text evidence="9">The sequence shown here is derived from an EMBL/GenBank/DDBJ whole genome shotgun (WGS) entry which is preliminary data.</text>
</comment>
<feature type="domain" description="L,D-TPase catalytic" evidence="8">
    <location>
        <begin position="410"/>
        <end position="531"/>
    </location>
</feature>
<evidence type="ECO:0000313" key="9">
    <source>
        <dbReference type="EMBL" id="PJE77215.1"/>
    </source>
</evidence>
<dbReference type="GO" id="GO:0071555">
    <property type="term" value="P:cell wall organization"/>
    <property type="evidence" value="ECO:0007669"/>
    <property type="project" value="UniProtKB-UniRule"/>
</dbReference>
<dbReference type="InterPro" id="IPR038063">
    <property type="entry name" value="Transpep_catalytic_dom"/>
</dbReference>
<dbReference type="AlphaFoldDB" id="A0A2M8LIE9"/>
<keyword evidence="2" id="KW-0808">Transferase</keyword>
<dbReference type="CDD" id="cd16913">
    <property type="entry name" value="YkuD_like"/>
    <property type="match status" value="1"/>
</dbReference>
<feature type="active site" description="Nucleophile" evidence="6">
    <location>
        <position position="507"/>
    </location>
</feature>
<proteinExistence type="predicted"/>
<organism evidence="9 10">
    <name type="scientific">Candidatus Uhrbacteria bacterium CG10_big_fil_rev_8_21_14_0_10_48_16</name>
    <dbReference type="NCBI Taxonomy" id="1975038"/>
    <lineage>
        <taxon>Bacteria</taxon>
        <taxon>Candidatus Uhriibacteriota</taxon>
    </lineage>
</organism>
<keyword evidence="3 6" id="KW-0133">Cell shape</keyword>
<gene>
    <name evidence="9" type="ORF">COV05_00355</name>
</gene>
<evidence type="ECO:0000256" key="4">
    <source>
        <dbReference type="ARBA" id="ARBA00022984"/>
    </source>
</evidence>
<evidence type="ECO:0000256" key="1">
    <source>
        <dbReference type="ARBA" id="ARBA00004752"/>
    </source>
</evidence>
<dbReference type="Proteomes" id="UP000231436">
    <property type="component" value="Unassembled WGS sequence"/>
</dbReference>
<keyword evidence="4 6" id="KW-0573">Peptidoglycan synthesis</keyword>
<evidence type="ECO:0000256" key="2">
    <source>
        <dbReference type="ARBA" id="ARBA00022679"/>
    </source>
</evidence>
<evidence type="ECO:0000256" key="3">
    <source>
        <dbReference type="ARBA" id="ARBA00022960"/>
    </source>
</evidence>
<name>A0A2M8LIE9_9BACT</name>
<dbReference type="UniPathway" id="UPA00219"/>